<protein>
    <submittedName>
        <fullName evidence="3">Uncharacterized protein</fullName>
    </submittedName>
</protein>
<evidence type="ECO:0000256" key="2">
    <source>
        <dbReference type="SAM" id="MobiDB-lite"/>
    </source>
</evidence>
<organism evidence="3 4">
    <name type="scientific">Achromobacter phage vB_AxyP_19-32_Axy10</name>
    <dbReference type="NCBI Taxonomy" id="2591041"/>
    <lineage>
        <taxon>Viruses</taxon>
        <taxon>Duplodnaviria</taxon>
        <taxon>Heunggongvirae</taxon>
        <taxon>Uroviricota</taxon>
        <taxon>Caudoviricetes</taxon>
        <taxon>Schitoviridae</taxon>
        <taxon>Rothmandenesvirinae</taxon>
        <taxon>Pourcelvirus</taxon>
        <taxon>Pourcelvirus Axy10</taxon>
    </lineage>
</organism>
<proteinExistence type="predicted"/>
<dbReference type="EMBL" id="MK962629">
    <property type="protein sequence ID" value="QDH83920.1"/>
    <property type="molecule type" value="Genomic_DNA"/>
</dbReference>
<accession>A0A514CTZ0</accession>
<evidence type="ECO:0000256" key="1">
    <source>
        <dbReference type="SAM" id="Coils"/>
    </source>
</evidence>
<sequence length="675" mass="72785">MAQLTWRNVDGVSGSGALEGIRAFNQGVTGGLDRLAASLGNFQQADQANLGNQVMQRALQINDPEAYQAAMRDGSILGGIDPSRLSAETLAGLGSRANDLVRQAAQVQSTAQNKYNFGRQIDADQRLEAADPAIRALAFAQRSGDPRVVQQALQDPALKGLRTDQIQKLMADTQAAEGRTLSNQGAMTSNASASYNLSNRMEEDAARKEASDYLLSNRMSSGSEEQYQRNVASGINSLSPAARRLVGAQIGLGFGPSDQPQQAQGGFVPSAPGTAGTRQGSSYDATFKFTPTSRPITSMSISDVLEHQAGMIKDPNLGHSPVGRYQINKATLEEYGPKALGPDWKSMPMSPENQEKIAEALYNDRKGGDLTKTWAALNNSKVGHYKDIPWSQARQEIAGREVSAQDTGIDLNPVQEIVGQARIAQLDALNRRAQEASGTLVNGFDRSIRDLRPASELLPELTGKGGAFEGADKQWLMQHIEQAKDRMAAQGVPINDATVIEALKASAGSGRTSGIGRGWDQFTSWVGGGPTDNDSKTNLGINTNRLNQILDNEFARGNAPERVAVAEMRSNFAKQIEDASKAAQAANAERVKLQQAMRTNPSLARNLPALVQAEEQAQARVEALTRQLQEVDNQWAARRKQELAPKTTGTTSQKADKRSTERLQNWLDRRSGVLG</sequence>
<dbReference type="Gene3D" id="1.10.530.10">
    <property type="match status" value="1"/>
</dbReference>
<evidence type="ECO:0000313" key="3">
    <source>
        <dbReference type="EMBL" id="QDH83920.1"/>
    </source>
</evidence>
<feature type="compositionally biased region" description="Basic and acidic residues" evidence="2">
    <location>
        <begin position="654"/>
        <end position="675"/>
    </location>
</feature>
<keyword evidence="1" id="KW-0175">Coiled coil</keyword>
<dbReference type="Proteomes" id="UP000320802">
    <property type="component" value="Segment"/>
</dbReference>
<keyword evidence="4" id="KW-1185">Reference proteome</keyword>
<feature type="region of interest" description="Disordered" evidence="2">
    <location>
        <begin position="638"/>
        <end position="675"/>
    </location>
</feature>
<feature type="coiled-coil region" evidence="1">
    <location>
        <begin position="569"/>
        <end position="634"/>
    </location>
</feature>
<gene>
    <name evidence="3" type="ORF">Axy10_058</name>
</gene>
<name>A0A514CTZ0_9CAUD</name>
<evidence type="ECO:0000313" key="4">
    <source>
        <dbReference type="Proteomes" id="UP000320802"/>
    </source>
</evidence>
<reference evidence="3 4" key="1">
    <citation type="submission" date="2019-05" db="EMBL/GenBank/DDBJ databases">
        <title>Complete genome sequence of sixteen phages from Abidjan, cote d'Ivoire, isolated on a single strain of Achromobacter xylosoxidans.</title>
        <authorList>
            <person name="Essoh C."/>
            <person name="Vernadet J.-P."/>
            <person name="Vergnaud G."/>
            <person name="Pourcel C."/>
        </authorList>
    </citation>
    <scope>NUCLEOTIDE SEQUENCE [LARGE SCALE GENOMIC DNA]</scope>
</reference>
<feature type="region of interest" description="Disordered" evidence="2">
    <location>
        <begin position="252"/>
        <end position="283"/>
    </location>
</feature>